<evidence type="ECO:0000313" key="2">
    <source>
        <dbReference type="EMBL" id="MBK1698346.1"/>
    </source>
</evidence>
<comment type="caution">
    <text evidence="2">The sequence shown here is derived from an EMBL/GenBank/DDBJ whole genome shotgun (WGS) entry which is preliminary data.</text>
</comment>
<dbReference type="Gene3D" id="1.10.287.130">
    <property type="match status" value="1"/>
</dbReference>
<dbReference type="InterPro" id="IPR018762">
    <property type="entry name" value="ChpT_C"/>
</dbReference>
<name>A0A934QK23_9PROT</name>
<dbReference type="Gene3D" id="3.30.565.10">
    <property type="entry name" value="Histidine kinase-like ATPase, C-terminal domain"/>
    <property type="match status" value="1"/>
</dbReference>
<reference evidence="2" key="2">
    <citation type="journal article" date="2020" name="Microorganisms">
        <title>Osmotic Adaptation and Compatible Solute Biosynthesis of Phototrophic Bacteria as Revealed from Genome Analyses.</title>
        <authorList>
            <person name="Imhoff J.F."/>
            <person name="Rahn T."/>
            <person name="Kunzel S."/>
            <person name="Keller A."/>
            <person name="Neulinger S.C."/>
        </authorList>
    </citation>
    <scope>NUCLEOTIDE SEQUENCE</scope>
    <source>
        <strain evidence="2">DSM 9154</strain>
    </source>
</reference>
<organism evidence="2 3">
    <name type="scientific">Rhodovibrio salinarum</name>
    <dbReference type="NCBI Taxonomy" id="1087"/>
    <lineage>
        <taxon>Bacteria</taxon>
        <taxon>Pseudomonadati</taxon>
        <taxon>Pseudomonadota</taxon>
        <taxon>Alphaproteobacteria</taxon>
        <taxon>Rhodospirillales</taxon>
        <taxon>Rhodovibrionaceae</taxon>
        <taxon>Rhodovibrio</taxon>
    </lineage>
</organism>
<dbReference type="AlphaFoldDB" id="A0A934QK23"/>
<gene>
    <name evidence="2" type="ORF">CKO21_13950</name>
</gene>
<dbReference type="Proteomes" id="UP000778970">
    <property type="component" value="Unassembled WGS sequence"/>
</dbReference>
<dbReference type="RefSeq" id="WP_051431967.1">
    <property type="nucleotide sequence ID" value="NZ_NRRE01000027.1"/>
</dbReference>
<dbReference type="Pfam" id="PF10090">
    <property type="entry name" value="HPTransfase"/>
    <property type="match status" value="1"/>
</dbReference>
<evidence type="ECO:0000259" key="1">
    <source>
        <dbReference type="Pfam" id="PF10090"/>
    </source>
</evidence>
<keyword evidence="3" id="KW-1185">Reference proteome</keyword>
<proteinExistence type="predicted"/>
<feature type="domain" description="Histidine phosphotransferase ChpT C-terminal" evidence="1">
    <location>
        <begin position="82"/>
        <end position="200"/>
    </location>
</feature>
<dbReference type="InterPro" id="IPR036890">
    <property type="entry name" value="HATPase_C_sf"/>
</dbReference>
<sequence>MQDIQIDLRVAELLASRLCHDLVSPVGAVNNGLELMAEDLDPEMMQDALALADKSAKQASSTVQFFRLAYGQAGRQVDMGPAELRRLAESFLSTHKAELSWDADALVLNGPDGGGKLLLNLIALALETLQRSGTIRADVSSAGTAIRVTGSGAKARLRDETRAAMSDDVDVAELSPRAVQGYFTRLIARRMGGDLGVHEEPDAVTFEVTVRAD</sequence>
<reference evidence="2" key="1">
    <citation type="submission" date="2017-08" db="EMBL/GenBank/DDBJ databases">
        <authorList>
            <person name="Imhoff J.F."/>
            <person name="Rahn T."/>
            <person name="Kuenzel S."/>
            <person name="Neulinger S.C."/>
        </authorList>
    </citation>
    <scope>NUCLEOTIDE SEQUENCE</scope>
    <source>
        <strain evidence="2">DSM 9154</strain>
    </source>
</reference>
<protein>
    <recommendedName>
        <fullName evidence="1">Histidine phosphotransferase ChpT C-terminal domain-containing protein</fullName>
    </recommendedName>
</protein>
<dbReference type="EMBL" id="NRRE01000027">
    <property type="protein sequence ID" value="MBK1698346.1"/>
    <property type="molecule type" value="Genomic_DNA"/>
</dbReference>
<accession>A0A934QK23</accession>
<evidence type="ECO:0000313" key="3">
    <source>
        <dbReference type="Proteomes" id="UP000778970"/>
    </source>
</evidence>